<feature type="region of interest" description="Disordered" evidence="1">
    <location>
        <begin position="36"/>
        <end position="61"/>
    </location>
</feature>
<dbReference type="AlphaFoldDB" id="A0A3G8WLW1"/>
<evidence type="ECO:0000256" key="1">
    <source>
        <dbReference type="SAM" id="MobiDB-lite"/>
    </source>
</evidence>
<evidence type="ECO:0000313" key="2">
    <source>
        <dbReference type="EMBL" id="AZI21238.1"/>
    </source>
</evidence>
<dbReference type="Proteomes" id="UP000282297">
    <property type="component" value="Chromosome"/>
</dbReference>
<gene>
    <name evidence="2" type="ORF">EIH08_11530</name>
</gene>
<name>A0A3G8WLW1_9FLAO</name>
<protein>
    <submittedName>
        <fullName evidence="2">Uncharacterized protein</fullName>
    </submittedName>
</protein>
<dbReference type="EMBL" id="CP034171">
    <property type="protein sequence ID" value="AZI21238.1"/>
    <property type="molecule type" value="Genomic_DNA"/>
</dbReference>
<sequence length="124" mass="13910">MRRIMPILMMLLTLGLLILPNKNLLAQKSVSDCCDTEQTDSSCHDSKQKKESDCSKNHKSHDGCTDNCCMHCSGCHASFIPSFETAETVKTVHNFSTDKKSDFNYNSPHFSTGLQEIWQPPKIA</sequence>
<dbReference type="RefSeq" id="WP_124785365.1">
    <property type="nucleotide sequence ID" value="NZ_CP034171.1"/>
</dbReference>
<organism evidence="2 3">
    <name type="scientific">Chryseobacterium taklimakanense</name>
    <dbReference type="NCBI Taxonomy" id="536441"/>
    <lineage>
        <taxon>Bacteria</taxon>
        <taxon>Pseudomonadati</taxon>
        <taxon>Bacteroidota</taxon>
        <taxon>Flavobacteriia</taxon>
        <taxon>Flavobacteriales</taxon>
        <taxon>Weeksellaceae</taxon>
        <taxon>Chryseobacterium group</taxon>
        <taxon>Chryseobacterium</taxon>
    </lineage>
</organism>
<reference evidence="3" key="1">
    <citation type="submission" date="2018-11" db="EMBL/GenBank/DDBJ databases">
        <title>Proposal to divide the Flavobacteriaceae and reorganize its genera based on Amino Acid Identity values calculated from whole genome sequences.</title>
        <authorList>
            <person name="Nicholson A.C."/>
            <person name="Gulvik C.A."/>
            <person name="Whitney A.M."/>
            <person name="Humrighouse B.W."/>
            <person name="Bell M."/>
            <person name="Holmes B."/>
            <person name="Steigerwalt A.B."/>
            <person name="Villarma A."/>
            <person name="Sheth M."/>
            <person name="Batra D."/>
            <person name="Pryor J."/>
            <person name="Bernardet J.-F."/>
            <person name="Hugo C."/>
            <person name="Kampfer P."/>
            <person name="Newman J.D."/>
            <person name="McQuiston J.R."/>
        </authorList>
    </citation>
    <scope>NUCLEOTIDE SEQUENCE [LARGE SCALE GENOMIC DNA]</scope>
    <source>
        <strain evidence="3">H4753</strain>
    </source>
</reference>
<evidence type="ECO:0000313" key="3">
    <source>
        <dbReference type="Proteomes" id="UP000282297"/>
    </source>
</evidence>
<proteinExistence type="predicted"/>
<feature type="compositionally biased region" description="Basic and acidic residues" evidence="1">
    <location>
        <begin position="42"/>
        <end position="61"/>
    </location>
</feature>
<accession>A0A3G8WLW1</accession>